<comment type="similarity">
    <text evidence="2 7">Belongs to the DMRL synthase family.</text>
</comment>
<dbReference type="InterPro" id="IPR034964">
    <property type="entry name" value="LS"/>
</dbReference>
<dbReference type="InterPro" id="IPR036467">
    <property type="entry name" value="LS/RS_sf"/>
</dbReference>
<proteinExistence type="inferred from homology"/>
<evidence type="ECO:0000256" key="2">
    <source>
        <dbReference type="ARBA" id="ARBA00007424"/>
    </source>
</evidence>
<feature type="binding site" evidence="7">
    <location>
        <begin position="58"/>
        <end position="60"/>
    </location>
    <ligand>
        <name>5-amino-6-(D-ribitylamino)uracil</name>
        <dbReference type="ChEBI" id="CHEBI:15934"/>
    </ligand>
</feature>
<reference evidence="8 9" key="1">
    <citation type="journal article" date="2019" name="Int. J. Syst. Evol. Microbiol.">
        <title>The Global Catalogue of Microorganisms (GCM) 10K type strain sequencing project: providing services to taxonomists for standard genome sequencing and annotation.</title>
        <authorList>
            <consortium name="The Broad Institute Genomics Platform"/>
            <consortium name="The Broad Institute Genome Sequencing Center for Infectious Disease"/>
            <person name="Wu L."/>
            <person name="Ma J."/>
        </authorList>
    </citation>
    <scope>NUCLEOTIDE SEQUENCE [LARGE SCALE GENOMIC DNA]</scope>
    <source>
        <strain evidence="8 9">JCM 16021</strain>
    </source>
</reference>
<dbReference type="Pfam" id="PF00885">
    <property type="entry name" value="DMRL_synthase"/>
    <property type="match status" value="1"/>
</dbReference>
<sequence length="161" mass="16587">MSGTGAPVAQPVDSRDLRVAVVAASWHVEVMDGLLAGAARALKDFQVSEPLVVRVPGSFELPVVCSALAQSGYDAVVALGVVIRGGTPHFEYVCQAATEGLTRVALDHTVAVGNGVLTCDTEEQALDRAGLDGSHEDKGYEATAAALVTARTLRSLRGSSA</sequence>
<comment type="catalytic activity">
    <reaction evidence="6 7">
        <text>(2S)-2-hydroxy-3-oxobutyl phosphate + 5-amino-6-(D-ribitylamino)uracil = 6,7-dimethyl-8-(1-D-ribityl)lumazine + phosphate + 2 H2O + H(+)</text>
        <dbReference type="Rhea" id="RHEA:26152"/>
        <dbReference type="ChEBI" id="CHEBI:15377"/>
        <dbReference type="ChEBI" id="CHEBI:15378"/>
        <dbReference type="ChEBI" id="CHEBI:15934"/>
        <dbReference type="ChEBI" id="CHEBI:43474"/>
        <dbReference type="ChEBI" id="CHEBI:58201"/>
        <dbReference type="ChEBI" id="CHEBI:58830"/>
        <dbReference type="EC" id="2.5.1.78"/>
    </reaction>
</comment>
<dbReference type="Gene3D" id="3.40.50.960">
    <property type="entry name" value="Lumazine/riboflavin synthase"/>
    <property type="match status" value="1"/>
</dbReference>
<dbReference type="SUPFAM" id="SSF52121">
    <property type="entry name" value="Lumazine synthase"/>
    <property type="match status" value="1"/>
</dbReference>
<evidence type="ECO:0000256" key="6">
    <source>
        <dbReference type="ARBA" id="ARBA00048785"/>
    </source>
</evidence>
<dbReference type="NCBIfam" id="TIGR00114">
    <property type="entry name" value="lumazine-synth"/>
    <property type="match status" value="1"/>
</dbReference>
<feature type="active site" description="Proton donor" evidence="7">
    <location>
        <position position="89"/>
    </location>
</feature>
<dbReference type="HAMAP" id="MF_00178">
    <property type="entry name" value="Lumazine_synth"/>
    <property type="match status" value="1"/>
</dbReference>
<keyword evidence="9" id="KW-1185">Reference proteome</keyword>
<dbReference type="InterPro" id="IPR002180">
    <property type="entry name" value="LS/RS"/>
</dbReference>
<comment type="pathway">
    <text evidence="1 7">Cofactor biosynthesis; riboflavin biosynthesis; riboflavin from 2-hydroxy-3-oxobutyl phosphate and 5-amino-6-(D-ribitylamino)uracil: step 1/2.</text>
</comment>
<protein>
    <recommendedName>
        <fullName evidence="3 7">6,7-dimethyl-8-ribityllumazine synthase</fullName>
        <shortName evidence="7">DMRL synthase</shortName>
        <shortName evidence="7">LS</shortName>
        <shortName evidence="7">Lumazine synthase</shortName>
        <ecNumber evidence="3 7">2.5.1.78</ecNumber>
    </recommendedName>
</protein>
<gene>
    <name evidence="7 8" type="primary">ribH</name>
    <name evidence="8" type="ORF">GCM10009843_16870</name>
</gene>
<keyword evidence="5 7" id="KW-0808">Transferase</keyword>
<comment type="function">
    <text evidence="7">Catalyzes the formation of 6,7-dimethyl-8-ribityllumazine by condensation of 5-amino-6-(D-ribitylamino)uracil with 3,4-dihydroxy-2-butanone 4-phosphate. This is the penultimate step in the biosynthesis of riboflavin.</text>
</comment>
<feature type="binding site" evidence="7">
    <location>
        <begin position="81"/>
        <end position="83"/>
    </location>
    <ligand>
        <name>5-amino-6-(D-ribitylamino)uracil</name>
        <dbReference type="ChEBI" id="CHEBI:15934"/>
    </ligand>
</feature>
<accession>A0ABN2Y5H9</accession>
<evidence type="ECO:0000256" key="5">
    <source>
        <dbReference type="ARBA" id="ARBA00022679"/>
    </source>
</evidence>
<dbReference type="RefSeq" id="WP_344303247.1">
    <property type="nucleotide sequence ID" value="NZ_BAAAQQ010000008.1"/>
</dbReference>
<evidence type="ECO:0000313" key="9">
    <source>
        <dbReference type="Proteomes" id="UP001500575"/>
    </source>
</evidence>
<keyword evidence="4 7" id="KW-0686">Riboflavin biosynthesis</keyword>
<dbReference type="PANTHER" id="PTHR21058">
    <property type="entry name" value="6,7-DIMETHYL-8-RIBITYLLUMAZINE SYNTHASE DMRL SYNTHASE LUMAZINE SYNTHASE"/>
    <property type="match status" value="1"/>
</dbReference>
<dbReference type="EMBL" id="BAAAQQ010000008">
    <property type="protein sequence ID" value="GAA2122069.1"/>
    <property type="molecule type" value="Genomic_DNA"/>
</dbReference>
<dbReference type="EC" id="2.5.1.78" evidence="3 7"/>
<dbReference type="Proteomes" id="UP001500575">
    <property type="component" value="Unassembled WGS sequence"/>
</dbReference>
<organism evidence="8 9">
    <name type="scientific">Nocardioides bigeumensis</name>
    <dbReference type="NCBI Taxonomy" id="433657"/>
    <lineage>
        <taxon>Bacteria</taxon>
        <taxon>Bacillati</taxon>
        <taxon>Actinomycetota</taxon>
        <taxon>Actinomycetes</taxon>
        <taxon>Propionibacteriales</taxon>
        <taxon>Nocardioidaceae</taxon>
        <taxon>Nocardioides</taxon>
    </lineage>
</organism>
<comment type="caution">
    <text evidence="8">The sequence shown here is derived from an EMBL/GenBank/DDBJ whole genome shotgun (WGS) entry which is preliminary data.</text>
</comment>
<name>A0ABN2Y5H9_9ACTN</name>
<dbReference type="CDD" id="cd09209">
    <property type="entry name" value="Lumazine_synthase-I"/>
    <property type="match status" value="1"/>
</dbReference>
<evidence type="ECO:0000256" key="7">
    <source>
        <dbReference type="HAMAP-Rule" id="MF_00178"/>
    </source>
</evidence>
<dbReference type="PANTHER" id="PTHR21058:SF0">
    <property type="entry name" value="6,7-DIMETHYL-8-RIBITYLLUMAZINE SYNTHASE"/>
    <property type="match status" value="1"/>
</dbReference>
<feature type="binding site" evidence="7">
    <location>
        <begin position="86"/>
        <end position="87"/>
    </location>
    <ligand>
        <name>(2S)-2-hydroxy-3-oxobutyl phosphate</name>
        <dbReference type="ChEBI" id="CHEBI:58830"/>
    </ligand>
</feature>
<feature type="binding site" evidence="7">
    <location>
        <position position="26"/>
    </location>
    <ligand>
        <name>5-amino-6-(D-ribitylamino)uracil</name>
        <dbReference type="ChEBI" id="CHEBI:15934"/>
    </ligand>
</feature>
<feature type="binding site" evidence="7">
    <location>
        <position position="128"/>
    </location>
    <ligand>
        <name>(2S)-2-hydroxy-3-oxobutyl phosphate</name>
        <dbReference type="ChEBI" id="CHEBI:58830"/>
    </ligand>
</feature>
<evidence type="ECO:0000256" key="1">
    <source>
        <dbReference type="ARBA" id="ARBA00004917"/>
    </source>
</evidence>
<evidence type="ECO:0000256" key="3">
    <source>
        <dbReference type="ARBA" id="ARBA00012664"/>
    </source>
</evidence>
<evidence type="ECO:0000313" key="8">
    <source>
        <dbReference type="EMBL" id="GAA2122069.1"/>
    </source>
</evidence>
<evidence type="ECO:0000256" key="4">
    <source>
        <dbReference type="ARBA" id="ARBA00022619"/>
    </source>
</evidence>
<feature type="binding site" evidence="7">
    <location>
        <position position="114"/>
    </location>
    <ligand>
        <name>5-amino-6-(D-ribitylamino)uracil</name>
        <dbReference type="ChEBI" id="CHEBI:15934"/>
    </ligand>
</feature>